<keyword evidence="5" id="KW-0694">RNA-binding</keyword>
<keyword evidence="4" id="KW-0460">Magnesium</keyword>
<gene>
    <name evidence="7" type="ORF">J2Z35_001888</name>
</gene>
<keyword evidence="2" id="KW-0479">Metal-binding</keyword>
<dbReference type="SUPFAM" id="SSF50249">
    <property type="entry name" value="Nucleic acid-binding proteins"/>
    <property type="match status" value="1"/>
</dbReference>
<reference evidence="7 8" key="1">
    <citation type="submission" date="2021-03" db="EMBL/GenBank/DDBJ databases">
        <title>Genomic Encyclopedia of Type Strains, Phase IV (KMG-IV): sequencing the most valuable type-strain genomes for metagenomic binning, comparative biology and taxonomic classification.</title>
        <authorList>
            <person name="Goeker M."/>
        </authorList>
    </citation>
    <scope>NUCLEOTIDE SEQUENCE [LARGE SCALE GENOMIC DNA]</scope>
    <source>
        <strain evidence="7 8">DSM 27512</strain>
    </source>
</reference>
<proteinExistence type="predicted"/>
<dbReference type="InterPro" id="IPR003029">
    <property type="entry name" value="S1_domain"/>
</dbReference>
<dbReference type="Pfam" id="PF10150">
    <property type="entry name" value="RNase_E_G"/>
    <property type="match status" value="1"/>
</dbReference>
<evidence type="ECO:0000313" key="8">
    <source>
        <dbReference type="Proteomes" id="UP001314903"/>
    </source>
</evidence>
<organism evidence="7 8">
    <name type="scientific">Acetoanaerobium pronyense</name>
    <dbReference type="NCBI Taxonomy" id="1482736"/>
    <lineage>
        <taxon>Bacteria</taxon>
        <taxon>Bacillati</taxon>
        <taxon>Bacillota</taxon>
        <taxon>Clostridia</taxon>
        <taxon>Peptostreptococcales</taxon>
        <taxon>Filifactoraceae</taxon>
        <taxon>Acetoanaerobium</taxon>
    </lineage>
</organism>
<dbReference type="CDD" id="cd04453">
    <property type="entry name" value="S1_RNase_E"/>
    <property type="match status" value="1"/>
</dbReference>
<evidence type="ECO:0000256" key="2">
    <source>
        <dbReference type="ARBA" id="ARBA00022723"/>
    </source>
</evidence>
<dbReference type="Gene3D" id="2.40.50.140">
    <property type="entry name" value="Nucleic acid-binding proteins"/>
    <property type="match status" value="1"/>
</dbReference>
<dbReference type="InterPro" id="IPR019307">
    <property type="entry name" value="RNA-bd_AU-1/RNase_E/G"/>
</dbReference>
<comment type="caution">
    <text evidence="7">The sequence shown here is derived from an EMBL/GenBank/DDBJ whole genome shotgun (WGS) entry which is preliminary data.</text>
</comment>
<name>A0ABS4KK02_9FIRM</name>
<dbReference type="PANTHER" id="PTHR30001:SF0">
    <property type="entry name" value="RIBONUCLEASE G"/>
    <property type="match status" value="1"/>
</dbReference>
<evidence type="ECO:0000256" key="4">
    <source>
        <dbReference type="ARBA" id="ARBA00022842"/>
    </source>
</evidence>
<evidence type="ECO:0000313" key="7">
    <source>
        <dbReference type="EMBL" id="MBP2028089.1"/>
    </source>
</evidence>
<dbReference type="EMBL" id="JAGGLI010000021">
    <property type="protein sequence ID" value="MBP2028089.1"/>
    <property type="molecule type" value="Genomic_DNA"/>
</dbReference>
<dbReference type="InterPro" id="IPR012340">
    <property type="entry name" value="NA-bd_OB-fold"/>
</dbReference>
<accession>A0ABS4KK02</accession>
<dbReference type="RefSeq" id="WP_209661146.1">
    <property type="nucleotide sequence ID" value="NZ_JAGGLI010000021.1"/>
</dbReference>
<evidence type="ECO:0000256" key="5">
    <source>
        <dbReference type="ARBA" id="ARBA00022884"/>
    </source>
</evidence>
<protein>
    <submittedName>
        <fullName evidence="7">Ribonuclease G</fullName>
        <ecNumber evidence="7">3.1.26.-</ecNumber>
    </submittedName>
</protein>
<feature type="domain" description="S1 motif" evidence="6">
    <location>
        <begin position="38"/>
        <end position="101"/>
    </location>
</feature>
<evidence type="ECO:0000256" key="1">
    <source>
        <dbReference type="ARBA" id="ARBA00001946"/>
    </source>
</evidence>
<dbReference type="PANTHER" id="PTHR30001">
    <property type="entry name" value="RIBONUCLEASE"/>
    <property type="match status" value="1"/>
</dbReference>
<keyword evidence="3 7" id="KW-0378">Hydrolase</keyword>
<keyword evidence="8" id="KW-1185">Reference proteome</keyword>
<dbReference type="SMART" id="SM00316">
    <property type="entry name" value="S1"/>
    <property type="match status" value="1"/>
</dbReference>
<dbReference type="PROSITE" id="PS50126">
    <property type="entry name" value="S1"/>
    <property type="match status" value="1"/>
</dbReference>
<evidence type="ECO:0000256" key="3">
    <source>
        <dbReference type="ARBA" id="ARBA00022801"/>
    </source>
</evidence>
<dbReference type="GO" id="GO:0016787">
    <property type="term" value="F:hydrolase activity"/>
    <property type="evidence" value="ECO:0007669"/>
    <property type="project" value="UniProtKB-KW"/>
</dbReference>
<dbReference type="Proteomes" id="UP001314903">
    <property type="component" value="Unassembled WGS sequence"/>
</dbReference>
<evidence type="ECO:0000259" key="6">
    <source>
        <dbReference type="PROSITE" id="PS50126"/>
    </source>
</evidence>
<dbReference type="InterPro" id="IPR004659">
    <property type="entry name" value="RNase_E/G"/>
</dbReference>
<sequence>MNELCIEKGDYIDKIAYIDENKLKQFDFIDKTKSIYEGDIYLGVVKKILTGMDAALVDLGNKEIGFLQERKLADKIKNGQEILVQIKRPGIDSKHPKLTKEISIVGRYIVFLPFSRGISISNKIKDTNTLDYIKNEIKEEDFEDSGIIIRTISNLGSLELIKKEIEELKNIWKEKSSLYKTIKAPKLLIRQYDPYEKFIMKINPLKINRIISNDKDSLKIIKEKLEHKIEIEEFIYKDENFLFENYGIYKSIKQLFEKRVKISNGNSIYIESLEAFHIIDVNGTRDKNTYGFEKNALDINLSSCTEIVRQIILRDLSGIILIDFIDMKEEENKNKLIEKMKKLLKEDYKRVSVISITELGIMQIIRKRDQEDIISRYTKQCSLCKGTGRTISTDLLIQEISQEIENKIAHNTLTNMSIDIPNKFDEHIEKALRDMEEKYKIQIYSRYLKDTFNQVTIKLQGVLDKG</sequence>
<dbReference type="EC" id="3.1.26.-" evidence="7"/>
<comment type="cofactor">
    <cofactor evidence="1">
        <name>Mg(2+)</name>
        <dbReference type="ChEBI" id="CHEBI:18420"/>
    </cofactor>
</comment>